<evidence type="ECO:0000313" key="3">
    <source>
        <dbReference type="Proteomes" id="UP000267223"/>
    </source>
</evidence>
<dbReference type="SMART" id="SM00320">
    <property type="entry name" value="WD40"/>
    <property type="match status" value="2"/>
</dbReference>
<dbReference type="PROSITE" id="PS50082">
    <property type="entry name" value="WD_REPEATS_2"/>
    <property type="match status" value="1"/>
</dbReference>
<dbReference type="InterPro" id="IPR001680">
    <property type="entry name" value="WD40_rpt"/>
</dbReference>
<evidence type="ECO:0000313" key="2">
    <source>
        <dbReference type="EMBL" id="RNI33809.1"/>
    </source>
</evidence>
<dbReference type="Proteomes" id="UP000267223">
    <property type="component" value="Unassembled WGS sequence"/>
</dbReference>
<proteinExistence type="predicted"/>
<dbReference type="SUPFAM" id="SSF50978">
    <property type="entry name" value="WD40 repeat-like"/>
    <property type="match status" value="1"/>
</dbReference>
<organism evidence="2 3">
    <name type="scientific">Hanamia caeni</name>
    <dbReference type="NCBI Taxonomy" id="2294116"/>
    <lineage>
        <taxon>Bacteria</taxon>
        <taxon>Pseudomonadati</taxon>
        <taxon>Bacteroidota</taxon>
        <taxon>Chitinophagia</taxon>
        <taxon>Chitinophagales</taxon>
        <taxon>Chitinophagaceae</taxon>
        <taxon>Hanamia</taxon>
    </lineage>
</organism>
<dbReference type="InterPro" id="IPR036322">
    <property type="entry name" value="WD40_repeat_dom_sf"/>
</dbReference>
<comment type="caution">
    <text evidence="2">The sequence shown here is derived from an EMBL/GenBank/DDBJ whole genome shotgun (WGS) entry which is preliminary data.</text>
</comment>
<dbReference type="EMBL" id="RJJR01000016">
    <property type="protein sequence ID" value="RNI33809.1"/>
    <property type="molecule type" value="Genomic_DNA"/>
</dbReference>
<dbReference type="InterPro" id="IPR015943">
    <property type="entry name" value="WD40/YVTN_repeat-like_dom_sf"/>
</dbReference>
<accession>A0A3M9N7Q8</accession>
<sequence length="345" mass="38940">MESRFYKIYKPNGIKKKSMKANNLPLPNGSPILSLAYNSELNMLAVGQMGDSKNKPNLSLWNPFEKKVIKIIEENAYQNIWALCFSYQGKHLVYSDKTKLFIYDISSDKKHEFKTDNSKIIRIISSKASPMIIVTGKYVEVIDIDSGENIWKFKGYQAESQTKNLEIQKLPAEWKIKTETLSYVNEPATVEIFDDGESVLIGGHNKAQIQQIEISSGKIIKEIFPAPIQGYFMSLGCNETVLAISSKIPYANYLWELETEKRILPEIFNERFGGYSSLCLHPKKRLLLSGSLAGFVSMQKLDDGGFIFSEKLHDGRVSQVAFSNVSKTFFSAGDDGKVRIIETGK</sequence>
<name>A0A3M9N7Q8_9BACT</name>
<keyword evidence="1" id="KW-0853">WD repeat</keyword>
<protein>
    <submittedName>
        <fullName evidence="2">Uncharacterized protein</fullName>
    </submittedName>
</protein>
<dbReference type="Pfam" id="PF00400">
    <property type="entry name" value="WD40"/>
    <property type="match status" value="1"/>
</dbReference>
<gene>
    <name evidence="2" type="ORF">EFY79_17620</name>
</gene>
<dbReference type="Gene3D" id="2.130.10.10">
    <property type="entry name" value="YVTN repeat-like/Quinoprotein amine dehydrogenase"/>
    <property type="match status" value="2"/>
</dbReference>
<reference evidence="2 3" key="1">
    <citation type="submission" date="2018-11" db="EMBL/GenBank/DDBJ databases">
        <title>Draft genome sequence of Ferruginibacter sp. BO-59.</title>
        <authorList>
            <person name="Im W.T."/>
        </authorList>
    </citation>
    <scope>NUCLEOTIDE SEQUENCE [LARGE SCALE GENOMIC DNA]</scope>
    <source>
        <strain evidence="2 3">BO-59</strain>
    </source>
</reference>
<dbReference type="PROSITE" id="PS50294">
    <property type="entry name" value="WD_REPEATS_REGION"/>
    <property type="match status" value="1"/>
</dbReference>
<feature type="repeat" description="WD" evidence="1">
    <location>
        <begin position="310"/>
        <end position="345"/>
    </location>
</feature>
<evidence type="ECO:0000256" key="1">
    <source>
        <dbReference type="PROSITE-ProRule" id="PRU00221"/>
    </source>
</evidence>
<keyword evidence="3" id="KW-1185">Reference proteome</keyword>
<dbReference type="AlphaFoldDB" id="A0A3M9N7Q8"/>